<organism evidence="2 3">
    <name type="scientific">Drosophila hydei</name>
    <name type="common">Fruit fly</name>
    <dbReference type="NCBI Taxonomy" id="7224"/>
    <lineage>
        <taxon>Eukaryota</taxon>
        <taxon>Metazoa</taxon>
        <taxon>Ecdysozoa</taxon>
        <taxon>Arthropoda</taxon>
        <taxon>Hexapoda</taxon>
        <taxon>Insecta</taxon>
        <taxon>Pterygota</taxon>
        <taxon>Neoptera</taxon>
        <taxon>Endopterygota</taxon>
        <taxon>Diptera</taxon>
        <taxon>Brachycera</taxon>
        <taxon>Muscomorpha</taxon>
        <taxon>Ephydroidea</taxon>
        <taxon>Drosophilidae</taxon>
        <taxon>Drosophila</taxon>
    </lineage>
</organism>
<keyword evidence="2" id="KW-1185">Reference proteome</keyword>
<dbReference type="Proteomes" id="UP000504633">
    <property type="component" value="Unplaced"/>
</dbReference>
<dbReference type="PANTHER" id="PTHR23048">
    <property type="entry name" value="MYOSIN LIGHT CHAIN 1, 3"/>
    <property type="match status" value="1"/>
</dbReference>
<dbReference type="GO" id="GO:0016460">
    <property type="term" value="C:myosin II complex"/>
    <property type="evidence" value="ECO:0007669"/>
    <property type="project" value="TreeGrafter"/>
</dbReference>
<sequence length="159" mass="17771">MAHKESPAHLKRLRQMLQQFDHHGDGKIELSQLGDCIRVLGANPSEKSIRQHVRKLRASHLERVPFDEVMSIYESIVAAAGAAAKRNGPGTVAEQLIYGLRFFDEHNTGYIPAARLARVLTNCGERLTNEEMKELLAGRVNDLGLVNYVEFIHAITTSK</sequence>
<dbReference type="InterPro" id="IPR050230">
    <property type="entry name" value="CALM/Myosin/TropC-like"/>
</dbReference>
<dbReference type="GO" id="GO:0005509">
    <property type="term" value="F:calcium ion binding"/>
    <property type="evidence" value="ECO:0007669"/>
    <property type="project" value="InterPro"/>
</dbReference>
<evidence type="ECO:0000259" key="1">
    <source>
        <dbReference type="PROSITE" id="PS50222"/>
    </source>
</evidence>
<dbReference type="GeneID" id="111595579"/>
<dbReference type="KEGG" id="dhe:111595579"/>
<gene>
    <name evidence="3" type="primary">LOC111595579</name>
</gene>
<dbReference type="InterPro" id="IPR011992">
    <property type="entry name" value="EF-hand-dom_pair"/>
</dbReference>
<evidence type="ECO:0000313" key="3">
    <source>
        <dbReference type="RefSeq" id="XP_023165153.1"/>
    </source>
</evidence>
<dbReference type="OrthoDB" id="5959761at2759"/>
<dbReference type="AlphaFoldDB" id="A0A6J1LFZ5"/>
<dbReference type="Gene3D" id="1.10.238.10">
    <property type="entry name" value="EF-hand"/>
    <property type="match status" value="2"/>
</dbReference>
<dbReference type="PROSITE" id="PS50222">
    <property type="entry name" value="EF_HAND_2"/>
    <property type="match status" value="1"/>
</dbReference>
<dbReference type="InterPro" id="IPR002048">
    <property type="entry name" value="EF_hand_dom"/>
</dbReference>
<dbReference type="PANTHER" id="PTHR23048:SF49">
    <property type="entry name" value="FI08416P-RELATED"/>
    <property type="match status" value="1"/>
</dbReference>
<accession>A0A6J1LFZ5</accession>
<dbReference type="GO" id="GO:0032036">
    <property type="term" value="F:myosin heavy chain binding"/>
    <property type="evidence" value="ECO:0007669"/>
    <property type="project" value="TreeGrafter"/>
</dbReference>
<evidence type="ECO:0000313" key="2">
    <source>
        <dbReference type="Proteomes" id="UP000504633"/>
    </source>
</evidence>
<proteinExistence type="predicted"/>
<dbReference type="OMA" id="MANKESP"/>
<feature type="domain" description="EF-hand" evidence="1">
    <location>
        <begin position="8"/>
        <end position="43"/>
    </location>
</feature>
<name>A0A6J1LFZ5_DROHY</name>
<dbReference type="RefSeq" id="XP_023165153.1">
    <property type="nucleotide sequence ID" value="XM_023309385.2"/>
</dbReference>
<protein>
    <submittedName>
        <fullName evidence="3">Myosin-2 essential light chain</fullName>
    </submittedName>
</protein>
<dbReference type="SUPFAM" id="SSF47473">
    <property type="entry name" value="EF-hand"/>
    <property type="match status" value="1"/>
</dbReference>
<reference evidence="3" key="1">
    <citation type="submission" date="2025-08" db="UniProtKB">
        <authorList>
            <consortium name="RefSeq"/>
        </authorList>
    </citation>
    <scope>IDENTIFICATION</scope>
    <source>
        <strain evidence="3">15085-1641.00</strain>
        <tissue evidence="3">Whole body</tissue>
    </source>
</reference>
<dbReference type="FunFam" id="1.10.238.10:FF:000001">
    <property type="entry name" value="Calmodulin 1"/>
    <property type="match status" value="1"/>
</dbReference>